<dbReference type="CDD" id="cd04152">
    <property type="entry name" value="Arl4_Arl7"/>
    <property type="match status" value="1"/>
</dbReference>
<dbReference type="Proteomes" id="UP001482620">
    <property type="component" value="Unassembled WGS sequence"/>
</dbReference>
<name>A0ABV0UQ14_9TELE</name>
<comment type="caution">
    <text evidence="3">The sequence shown here is derived from an EMBL/GenBank/DDBJ whole genome shotgun (WGS) entry which is preliminary data.</text>
</comment>
<dbReference type="Gene3D" id="3.40.50.300">
    <property type="entry name" value="P-loop containing nucleotide triphosphate hydrolases"/>
    <property type="match status" value="1"/>
</dbReference>
<dbReference type="PANTHER" id="PTHR11711">
    <property type="entry name" value="ADP RIBOSYLATION FACTOR-RELATED"/>
    <property type="match status" value="1"/>
</dbReference>
<protein>
    <submittedName>
        <fullName evidence="3">ADP-ribosylation factor-like protein 4C</fullName>
    </submittedName>
</protein>
<proteinExistence type="predicted"/>
<dbReference type="PROSITE" id="PS51417">
    <property type="entry name" value="ARF"/>
    <property type="match status" value="1"/>
</dbReference>
<keyword evidence="1" id="KW-0547">Nucleotide-binding</keyword>
<keyword evidence="4" id="KW-1185">Reference proteome</keyword>
<dbReference type="InterPro" id="IPR024156">
    <property type="entry name" value="Small_GTPase_ARF"/>
</dbReference>
<reference evidence="3 4" key="1">
    <citation type="submission" date="2021-06" db="EMBL/GenBank/DDBJ databases">
        <authorList>
            <person name="Palmer J.M."/>
        </authorList>
    </citation>
    <scope>NUCLEOTIDE SEQUENCE [LARGE SCALE GENOMIC DNA]</scope>
    <source>
        <strain evidence="4">if_2019</strain>
        <tissue evidence="3">Muscle</tissue>
    </source>
</reference>
<evidence type="ECO:0000256" key="1">
    <source>
        <dbReference type="ARBA" id="ARBA00022741"/>
    </source>
</evidence>
<dbReference type="PRINTS" id="PR00449">
    <property type="entry name" value="RASTRNSFRMNG"/>
</dbReference>
<dbReference type="SUPFAM" id="SSF52540">
    <property type="entry name" value="P-loop containing nucleoside triphosphate hydrolases"/>
    <property type="match status" value="1"/>
</dbReference>
<dbReference type="EMBL" id="JAHRIQ010081243">
    <property type="protein sequence ID" value="MEQ2246794.1"/>
    <property type="molecule type" value="Genomic_DNA"/>
</dbReference>
<evidence type="ECO:0000256" key="2">
    <source>
        <dbReference type="ARBA" id="ARBA00023134"/>
    </source>
</evidence>
<dbReference type="InterPro" id="IPR006689">
    <property type="entry name" value="Small_GTPase_ARF/SAR"/>
</dbReference>
<dbReference type="SMART" id="SM00175">
    <property type="entry name" value="RAB"/>
    <property type="match status" value="1"/>
</dbReference>
<dbReference type="SMART" id="SM00177">
    <property type="entry name" value="ARF"/>
    <property type="match status" value="1"/>
</dbReference>
<evidence type="ECO:0000313" key="3">
    <source>
        <dbReference type="EMBL" id="MEQ2246794.1"/>
    </source>
</evidence>
<evidence type="ECO:0000313" key="4">
    <source>
        <dbReference type="Proteomes" id="UP001482620"/>
    </source>
</evidence>
<dbReference type="PROSITE" id="PS51419">
    <property type="entry name" value="RAB"/>
    <property type="match status" value="1"/>
</dbReference>
<dbReference type="Pfam" id="PF00025">
    <property type="entry name" value="Arf"/>
    <property type="match status" value="1"/>
</dbReference>
<organism evidence="3 4">
    <name type="scientific">Ilyodon furcidens</name>
    <name type="common">goldbreast splitfin</name>
    <dbReference type="NCBI Taxonomy" id="33524"/>
    <lineage>
        <taxon>Eukaryota</taxon>
        <taxon>Metazoa</taxon>
        <taxon>Chordata</taxon>
        <taxon>Craniata</taxon>
        <taxon>Vertebrata</taxon>
        <taxon>Euteleostomi</taxon>
        <taxon>Actinopterygii</taxon>
        <taxon>Neopterygii</taxon>
        <taxon>Teleostei</taxon>
        <taxon>Neoteleostei</taxon>
        <taxon>Acanthomorphata</taxon>
        <taxon>Ovalentaria</taxon>
        <taxon>Atherinomorphae</taxon>
        <taxon>Cyprinodontiformes</taxon>
        <taxon>Goodeidae</taxon>
        <taxon>Ilyodon</taxon>
    </lineage>
</organism>
<gene>
    <name evidence="3" type="primary">ARL4C_1</name>
    <name evidence="3" type="ORF">ILYODFUR_002943</name>
</gene>
<dbReference type="NCBIfam" id="TIGR00231">
    <property type="entry name" value="small_GTP"/>
    <property type="match status" value="1"/>
</dbReference>
<dbReference type="InterPro" id="IPR027417">
    <property type="entry name" value="P-loop_NTPase"/>
</dbReference>
<accession>A0ABV0UQ14</accession>
<keyword evidence="2" id="KW-0342">GTP-binding</keyword>
<dbReference type="InterPro" id="IPR005225">
    <property type="entry name" value="Small_GTP-bd"/>
</dbReference>
<sequence length="251" mass="28203">MICIWFISCSWSGSRDAAAPQSAGVPLRNQELHPPPLLSFFQTFASWITTPSFPVCRMGTSLSRLAAFQSLHIVMLGLDSAGKTTVLYRLKFNEFVNTVPTIGFNTERIRLGGPGASRGISCHFWDVGGQEKLRPLWKPYSRCTDGIVYVVDSVDAERLEEARAELHRITRFQENQGTPLLVIANKQDLPRALDVENIERQLALSELSPSTPYHVQPACAIIGEGLDEGMDKLYEMIVKRRKTLKQRKKKQ</sequence>
<dbReference type="SMART" id="SM00178">
    <property type="entry name" value="SAR"/>
    <property type="match status" value="1"/>
</dbReference>